<keyword evidence="2" id="KW-1133">Transmembrane helix</keyword>
<feature type="region of interest" description="Disordered" evidence="1">
    <location>
        <begin position="390"/>
        <end position="422"/>
    </location>
</feature>
<feature type="transmembrane region" description="Helical" evidence="2">
    <location>
        <begin position="124"/>
        <end position="143"/>
    </location>
</feature>
<dbReference type="PANTHER" id="PTHR12242">
    <property type="entry name" value="OS02G0130600 PROTEIN-RELATED"/>
    <property type="match status" value="1"/>
</dbReference>
<reference evidence="3 4" key="1">
    <citation type="submission" date="2014-11" db="EMBL/GenBank/DDBJ databases">
        <authorList>
            <person name="Zhu J."/>
            <person name="Qi W."/>
            <person name="Song R."/>
        </authorList>
    </citation>
    <scope>NUCLEOTIDE SEQUENCE [LARGE SCALE GENOMIC DNA]</scope>
</reference>
<proteinExistence type="predicted"/>
<organism evidence="3 4">
    <name type="scientific">Vitrella brassicaformis (strain CCMP3155)</name>
    <dbReference type="NCBI Taxonomy" id="1169540"/>
    <lineage>
        <taxon>Eukaryota</taxon>
        <taxon>Sar</taxon>
        <taxon>Alveolata</taxon>
        <taxon>Colpodellida</taxon>
        <taxon>Vitrellaceae</taxon>
        <taxon>Vitrella</taxon>
    </lineage>
</organism>
<evidence type="ECO:0000256" key="1">
    <source>
        <dbReference type="SAM" id="MobiDB-lite"/>
    </source>
</evidence>
<gene>
    <name evidence="3" type="ORF">Vbra_22353</name>
</gene>
<dbReference type="GO" id="GO:0016020">
    <property type="term" value="C:membrane"/>
    <property type="evidence" value="ECO:0007669"/>
    <property type="project" value="TreeGrafter"/>
</dbReference>
<name>A0A0G4GNJ1_VITBC</name>
<dbReference type="VEuPathDB" id="CryptoDB:Vbra_22353"/>
<feature type="transmembrane region" description="Helical" evidence="2">
    <location>
        <begin position="350"/>
        <end position="375"/>
    </location>
</feature>
<keyword evidence="4" id="KW-1185">Reference proteome</keyword>
<keyword evidence="2" id="KW-0472">Membrane</keyword>
<dbReference type="AlphaFoldDB" id="A0A0G4GNJ1"/>
<feature type="transmembrane region" description="Helical" evidence="2">
    <location>
        <begin position="303"/>
        <end position="323"/>
    </location>
</feature>
<feature type="compositionally biased region" description="Low complexity" evidence="1">
    <location>
        <begin position="538"/>
        <end position="551"/>
    </location>
</feature>
<accession>A0A0G4GNJ1</accession>
<feature type="region of interest" description="Disordered" evidence="1">
    <location>
        <begin position="538"/>
        <end position="594"/>
    </location>
</feature>
<dbReference type="EMBL" id="CDMY01000734">
    <property type="protein sequence ID" value="CEM31665.1"/>
    <property type="molecule type" value="Genomic_DNA"/>
</dbReference>
<feature type="region of interest" description="Disordered" evidence="1">
    <location>
        <begin position="448"/>
        <end position="513"/>
    </location>
</feature>
<protein>
    <submittedName>
        <fullName evidence="3">Uncharacterized protein</fullName>
    </submittedName>
</protein>
<dbReference type="InParanoid" id="A0A0G4GNJ1"/>
<evidence type="ECO:0000313" key="4">
    <source>
        <dbReference type="Proteomes" id="UP000041254"/>
    </source>
</evidence>
<feature type="compositionally biased region" description="Acidic residues" evidence="1">
    <location>
        <begin position="567"/>
        <end position="594"/>
    </location>
</feature>
<feature type="compositionally biased region" description="Polar residues" evidence="1">
    <location>
        <begin position="396"/>
        <end position="406"/>
    </location>
</feature>
<feature type="compositionally biased region" description="Basic residues" evidence="1">
    <location>
        <begin position="473"/>
        <end position="499"/>
    </location>
</feature>
<sequence>MLEPPLPAPPADSRSNGHLPAAAARIESFEICDADSPLPLPSYQYSASQDRSSSRQWRWLRCCRCFAVSECSVIVALRHEWSKDSLHLGYLTEAGTPWFELFATSVWPACMPPVVLLRVRYGEAVASVLLLCAWLLYVGLAWQQLRTFLCYFTDWSMVLVVAYSVSMALTGRYACREQILYEASTRQPHELLRIPRIEVSLDGTPNTIGTASETTGGSTQRAASSVSALEFLPPTAQVSWFFFGPSLCFSIYSTITSWHSLRPKDPPASYVLSPVPQLLHALMTAVILLDAAVGRIPFRMFHAAYVTAFAFAFFVFSAIYKLASGGQGLPEGTPIEALFDYSSVHSGFEAVGWSLLAFFGLLLTHASLWLALLLWRTHGVPLTPCYRRPTERQATDHSSTTPQHRYQPQREETNGQRQSQEQTLPSKTFFESLPSVPPLPALLGLSRQRPTAQPEPAIVPPMAVSGSIELTRRARRQSRRERRGGRGTRGRRRGRKASRRQTGGTVRQSWPDRFTGASMIGELRSVSGLGEYDQISSIRSSGSGAARSGSGWLSREGSASFHSSIDIEGDGEEDGDYGGYGDIEETEDEGAQSA</sequence>
<keyword evidence="2" id="KW-0812">Transmembrane</keyword>
<dbReference type="PANTHER" id="PTHR12242:SF1">
    <property type="entry name" value="MYND-TYPE DOMAIN-CONTAINING PROTEIN"/>
    <property type="match status" value="1"/>
</dbReference>
<feature type="transmembrane region" description="Helical" evidence="2">
    <location>
        <begin position="278"/>
        <end position="296"/>
    </location>
</feature>
<feature type="transmembrane region" description="Helical" evidence="2">
    <location>
        <begin position="155"/>
        <end position="175"/>
    </location>
</feature>
<evidence type="ECO:0000313" key="3">
    <source>
        <dbReference type="EMBL" id="CEM31665.1"/>
    </source>
</evidence>
<dbReference type="Proteomes" id="UP000041254">
    <property type="component" value="Unassembled WGS sequence"/>
</dbReference>
<evidence type="ECO:0000256" key="2">
    <source>
        <dbReference type="SAM" id="Phobius"/>
    </source>
</evidence>